<dbReference type="EMBL" id="JARPTC010000010">
    <property type="protein sequence ID" value="MDO7787098.1"/>
    <property type="molecule type" value="Genomic_DNA"/>
</dbReference>
<keyword evidence="1" id="KW-0472">Membrane</keyword>
<dbReference type="Proteomes" id="UP001172911">
    <property type="component" value="Unassembled WGS sequence"/>
</dbReference>
<organism evidence="2 3">
    <name type="scientific">Desulforamulus aquiferis</name>
    <dbReference type="NCBI Taxonomy" id="1397668"/>
    <lineage>
        <taxon>Bacteria</taxon>
        <taxon>Bacillati</taxon>
        <taxon>Bacillota</taxon>
        <taxon>Clostridia</taxon>
        <taxon>Eubacteriales</taxon>
        <taxon>Peptococcaceae</taxon>
        <taxon>Desulforamulus</taxon>
    </lineage>
</organism>
<dbReference type="RefSeq" id="WP_304542239.1">
    <property type="nucleotide sequence ID" value="NZ_JARPTC010000010.1"/>
</dbReference>
<gene>
    <name evidence="2" type="ORF">P6N53_07695</name>
</gene>
<keyword evidence="1" id="KW-1133">Transmembrane helix</keyword>
<accession>A0AAW7ZCD1</accession>
<evidence type="ECO:0000313" key="2">
    <source>
        <dbReference type="EMBL" id="MDO7787098.1"/>
    </source>
</evidence>
<dbReference type="PANTHER" id="PTHR31446">
    <property type="entry name" value="ACID PHOSPHATASE/VANADIUM-DEPENDENT HALOPEROXIDASE-RELATED PROTEIN"/>
    <property type="match status" value="1"/>
</dbReference>
<sequence length="152" mass="16484">MNQGILTAIASIGVAQVLKVPLKKYRTKQWDLTAMLQPGGMPSSHSAGVTSLATYIALNKGMKSVDFALASIFGAIVLYDAMGVRRHAGEIAIEVNELDRKVEELAGEQPGVYHRRREEALKEVIGHQPIEVFWGSLLGIVLGSVGFGLRKK</sequence>
<dbReference type="AlphaFoldDB" id="A0AAW7ZCD1"/>
<dbReference type="Pfam" id="PF02681">
    <property type="entry name" value="DUF212"/>
    <property type="match status" value="1"/>
</dbReference>
<name>A0AAW7ZCD1_9FIRM</name>
<dbReference type="InterPro" id="IPR003832">
    <property type="entry name" value="DUF212"/>
</dbReference>
<evidence type="ECO:0000313" key="3">
    <source>
        <dbReference type="Proteomes" id="UP001172911"/>
    </source>
</evidence>
<dbReference type="PANTHER" id="PTHR31446:SF29">
    <property type="entry name" value="ACID PHOSPHATASE_VANADIUM-DEPENDENT HALOPEROXIDASE-RELATED PROTEIN"/>
    <property type="match status" value="1"/>
</dbReference>
<proteinExistence type="predicted"/>
<comment type="caution">
    <text evidence="2">The sequence shown here is derived from an EMBL/GenBank/DDBJ whole genome shotgun (WGS) entry which is preliminary data.</text>
</comment>
<reference evidence="2" key="2">
    <citation type="submission" date="2023-03" db="EMBL/GenBank/DDBJ databases">
        <authorList>
            <person name="Zhang Z."/>
        </authorList>
    </citation>
    <scope>NUCLEOTIDE SEQUENCE</scope>
    <source>
        <strain evidence="2">DSA</strain>
    </source>
</reference>
<protein>
    <submittedName>
        <fullName evidence="2">Divergent PAP2 family protein</fullName>
    </submittedName>
</protein>
<feature type="transmembrane region" description="Helical" evidence="1">
    <location>
        <begin position="132"/>
        <end position="149"/>
    </location>
</feature>
<keyword evidence="1" id="KW-0812">Transmembrane</keyword>
<reference evidence="2" key="1">
    <citation type="journal article" date="2023" name="J. Hazard. Mater.">
        <title>Anaerobic biodegradation of pyrene and benzo[a]pyrene by a new sulfate-reducing Desulforamulus aquiferis strain DSA.</title>
        <authorList>
            <person name="Zhang Z."/>
            <person name="Sun J."/>
            <person name="Gong X."/>
            <person name="Wang C."/>
            <person name="Wang H."/>
        </authorList>
    </citation>
    <scope>NUCLEOTIDE SEQUENCE</scope>
    <source>
        <strain evidence="2">DSA</strain>
    </source>
</reference>
<keyword evidence="3" id="KW-1185">Reference proteome</keyword>
<evidence type="ECO:0000256" key="1">
    <source>
        <dbReference type="SAM" id="Phobius"/>
    </source>
</evidence>